<sequence>MIRWLAALALLWALAACAPTGPSQGSRADVAALTRALQAMSPGVDPAEAARAADLSYRYTFQLAQQYQITDAPLVHNAKVNAGKKPRGLCYHWATDMEHLLNQVGFETLEIQRAIANAGNPILIEHSSAVITAKGAPMQAGVIIDPWRQGGTLFWSPVPQDRRYDWKERSAELHRLGRVTYINADGTASLQPE</sequence>
<evidence type="ECO:0000313" key="2">
    <source>
        <dbReference type="EMBL" id="MFC6759991.1"/>
    </source>
</evidence>
<dbReference type="Proteomes" id="UP001596353">
    <property type="component" value="Unassembled WGS sequence"/>
</dbReference>
<organism evidence="2 3">
    <name type="scientific">Sulfitobacter porphyrae</name>
    <dbReference type="NCBI Taxonomy" id="1246864"/>
    <lineage>
        <taxon>Bacteria</taxon>
        <taxon>Pseudomonadati</taxon>
        <taxon>Pseudomonadota</taxon>
        <taxon>Alphaproteobacteria</taxon>
        <taxon>Rhodobacterales</taxon>
        <taxon>Roseobacteraceae</taxon>
        <taxon>Sulfitobacter</taxon>
    </lineage>
</organism>
<keyword evidence="1" id="KW-0732">Signal</keyword>
<proteinExistence type="predicted"/>
<reference evidence="3" key="1">
    <citation type="journal article" date="2019" name="Int. J. Syst. Evol. Microbiol.">
        <title>The Global Catalogue of Microorganisms (GCM) 10K type strain sequencing project: providing services to taxonomists for standard genome sequencing and annotation.</title>
        <authorList>
            <consortium name="The Broad Institute Genomics Platform"/>
            <consortium name="The Broad Institute Genome Sequencing Center for Infectious Disease"/>
            <person name="Wu L."/>
            <person name="Ma J."/>
        </authorList>
    </citation>
    <scope>NUCLEOTIDE SEQUENCE [LARGE SCALE GENOMIC DNA]</scope>
    <source>
        <strain evidence="3">CCUG 66188</strain>
    </source>
</reference>
<gene>
    <name evidence="2" type="ORF">ACFQFQ_11610</name>
</gene>
<feature type="chain" id="PRO_5045103382" description="Lipoprotein" evidence="1">
    <location>
        <begin position="19"/>
        <end position="193"/>
    </location>
</feature>
<dbReference type="EMBL" id="JBHSWG010000001">
    <property type="protein sequence ID" value="MFC6759991.1"/>
    <property type="molecule type" value="Genomic_DNA"/>
</dbReference>
<accession>A0ABW2B417</accession>
<evidence type="ECO:0000256" key="1">
    <source>
        <dbReference type="SAM" id="SignalP"/>
    </source>
</evidence>
<comment type="caution">
    <text evidence="2">The sequence shown here is derived from an EMBL/GenBank/DDBJ whole genome shotgun (WGS) entry which is preliminary data.</text>
</comment>
<name>A0ABW2B417_9RHOB</name>
<dbReference type="PROSITE" id="PS51257">
    <property type="entry name" value="PROKAR_LIPOPROTEIN"/>
    <property type="match status" value="1"/>
</dbReference>
<feature type="signal peptide" evidence="1">
    <location>
        <begin position="1"/>
        <end position="18"/>
    </location>
</feature>
<evidence type="ECO:0008006" key="4">
    <source>
        <dbReference type="Google" id="ProtNLM"/>
    </source>
</evidence>
<protein>
    <recommendedName>
        <fullName evidence="4">Lipoprotein</fullName>
    </recommendedName>
</protein>
<keyword evidence="3" id="KW-1185">Reference proteome</keyword>
<evidence type="ECO:0000313" key="3">
    <source>
        <dbReference type="Proteomes" id="UP001596353"/>
    </source>
</evidence>